<accession>A0A183U0K2</accession>
<evidence type="ECO:0000313" key="3">
    <source>
        <dbReference type="Proteomes" id="UP000050794"/>
    </source>
</evidence>
<sequence length="103" mass="11464">MPQKARAYLMPMNGSNAVDEEDAAMLEEARGLLKAIPDTELVSLAGFFIEHYSHSHMYSRQQATEGIGESKTESIVQENEQKEELMDGKTEEVDRSNTATPTT</sequence>
<reference evidence="2 3" key="2">
    <citation type="submission" date="2018-11" db="EMBL/GenBank/DDBJ databases">
        <authorList>
            <consortium name="Pathogen Informatics"/>
        </authorList>
    </citation>
    <scope>NUCLEOTIDE SEQUENCE [LARGE SCALE GENOMIC DNA]</scope>
</reference>
<proteinExistence type="predicted"/>
<reference evidence="4" key="1">
    <citation type="submission" date="2016-06" db="UniProtKB">
        <authorList>
            <consortium name="WormBaseParasite"/>
        </authorList>
    </citation>
    <scope>IDENTIFICATION</scope>
</reference>
<dbReference type="WBParaSite" id="TCNE_0000202201-mRNA-1">
    <property type="protein sequence ID" value="TCNE_0000202201-mRNA-1"/>
    <property type="gene ID" value="TCNE_0000202201"/>
</dbReference>
<organism evidence="3 4">
    <name type="scientific">Toxocara canis</name>
    <name type="common">Canine roundworm</name>
    <dbReference type="NCBI Taxonomy" id="6265"/>
    <lineage>
        <taxon>Eukaryota</taxon>
        <taxon>Metazoa</taxon>
        <taxon>Ecdysozoa</taxon>
        <taxon>Nematoda</taxon>
        <taxon>Chromadorea</taxon>
        <taxon>Rhabditida</taxon>
        <taxon>Spirurina</taxon>
        <taxon>Ascaridomorpha</taxon>
        <taxon>Ascaridoidea</taxon>
        <taxon>Toxocaridae</taxon>
        <taxon>Toxocara</taxon>
    </lineage>
</organism>
<dbReference type="AlphaFoldDB" id="A0A183U0K2"/>
<feature type="compositionally biased region" description="Basic and acidic residues" evidence="1">
    <location>
        <begin position="79"/>
        <end position="95"/>
    </location>
</feature>
<gene>
    <name evidence="2" type="ORF">TCNE_LOCUS2022</name>
</gene>
<dbReference type="Proteomes" id="UP000050794">
    <property type="component" value="Unassembled WGS sequence"/>
</dbReference>
<feature type="region of interest" description="Disordered" evidence="1">
    <location>
        <begin position="60"/>
        <end position="103"/>
    </location>
</feature>
<evidence type="ECO:0000256" key="1">
    <source>
        <dbReference type="SAM" id="MobiDB-lite"/>
    </source>
</evidence>
<dbReference type="EMBL" id="UYWY01001816">
    <property type="protein sequence ID" value="VDM27278.1"/>
    <property type="molecule type" value="Genomic_DNA"/>
</dbReference>
<keyword evidence="3" id="KW-1185">Reference proteome</keyword>
<protein>
    <submittedName>
        <fullName evidence="4">RIIa domain-containing protein</fullName>
    </submittedName>
</protein>
<evidence type="ECO:0000313" key="4">
    <source>
        <dbReference type="WBParaSite" id="TCNE_0000202201-mRNA-1"/>
    </source>
</evidence>
<name>A0A183U0K2_TOXCA</name>
<evidence type="ECO:0000313" key="2">
    <source>
        <dbReference type="EMBL" id="VDM27278.1"/>
    </source>
</evidence>